<dbReference type="EMBL" id="CAFBLQ010000088">
    <property type="protein sequence ID" value="CAB4874154.1"/>
    <property type="molecule type" value="Genomic_DNA"/>
</dbReference>
<dbReference type="SUPFAM" id="SSF53383">
    <property type="entry name" value="PLP-dependent transferases"/>
    <property type="match status" value="1"/>
</dbReference>
<organism evidence="6">
    <name type="scientific">freshwater metagenome</name>
    <dbReference type="NCBI Taxonomy" id="449393"/>
    <lineage>
        <taxon>unclassified sequences</taxon>
        <taxon>metagenomes</taxon>
        <taxon>ecological metagenomes</taxon>
    </lineage>
</organism>
<proteinExistence type="predicted"/>
<evidence type="ECO:0000259" key="5">
    <source>
        <dbReference type="Pfam" id="PF00155"/>
    </source>
</evidence>
<dbReference type="InterPro" id="IPR050106">
    <property type="entry name" value="HistidinolP_aminotransfase"/>
</dbReference>
<reference evidence="6" key="1">
    <citation type="submission" date="2020-05" db="EMBL/GenBank/DDBJ databases">
        <authorList>
            <person name="Chiriac C."/>
            <person name="Salcher M."/>
            <person name="Ghai R."/>
            <person name="Kavagutti S V."/>
        </authorList>
    </citation>
    <scope>NUCLEOTIDE SEQUENCE</scope>
</reference>
<dbReference type="InterPro" id="IPR015422">
    <property type="entry name" value="PyrdxlP-dep_Trfase_small"/>
</dbReference>
<dbReference type="Gene3D" id="3.40.640.10">
    <property type="entry name" value="Type I PLP-dependent aspartate aminotransferase-like (Major domain)"/>
    <property type="match status" value="1"/>
</dbReference>
<protein>
    <submittedName>
        <fullName evidence="6">Unannotated protein</fullName>
    </submittedName>
</protein>
<comment type="cofactor">
    <cofactor evidence="1">
        <name>pyridoxal 5'-phosphate</name>
        <dbReference type="ChEBI" id="CHEBI:597326"/>
    </cofactor>
</comment>
<sequence length="367" mass="39036">MGLRDRYRRFEALSEAERSAMLREDADARRRTALGVIAPLDLTRTTWHEVPPSAVVDAVTFAARAGLHRYPTDTDELRSQIARLHHIAAERIAVGEGASQLLAGIARELLSPDDEVLTPWPSYALYPALAQRAGATLVPVPAFDAGALLAAVTPKTRLLVLCNPNDPTGELLGEASLRDLLTALPQRVILVLDEALRDFVDAEATDAALRLTDNNPRMLVVRTFSKAWGLAGLRCGYVVGGPESGSLLEQLAPALGIPEIAQAGVLAALRHGRGTLAARTARVATERRRLTDALRDLPLELTPSNANVIWLAAAGLDGAELAGRLARVKILVRAGGPLGGPRHVRAALQDSAATDRLAAALRDALAG</sequence>
<keyword evidence="3" id="KW-0808">Transferase</keyword>
<gene>
    <name evidence="6" type="ORF">UFOPK3423_00908</name>
</gene>
<dbReference type="InterPro" id="IPR015421">
    <property type="entry name" value="PyrdxlP-dep_Trfase_major"/>
</dbReference>
<keyword evidence="2" id="KW-0032">Aminotransferase</keyword>
<dbReference type="CDD" id="cd00609">
    <property type="entry name" value="AAT_like"/>
    <property type="match status" value="1"/>
</dbReference>
<dbReference type="AlphaFoldDB" id="A0A6J7E019"/>
<dbReference type="InterPro" id="IPR004839">
    <property type="entry name" value="Aminotransferase_I/II_large"/>
</dbReference>
<dbReference type="InterPro" id="IPR001917">
    <property type="entry name" value="Aminotrans_II_pyridoxalP_BS"/>
</dbReference>
<keyword evidence="4" id="KW-0663">Pyridoxal phosphate</keyword>
<name>A0A6J7E019_9ZZZZ</name>
<evidence type="ECO:0000256" key="4">
    <source>
        <dbReference type="ARBA" id="ARBA00022898"/>
    </source>
</evidence>
<dbReference type="PANTHER" id="PTHR43643">
    <property type="entry name" value="HISTIDINOL-PHOSPHATE AMINOTRANSFERASE 2"/>
    <property type="match status" value="1"/>
</dbReference>
<evidence type="ECO:0000256" key="2">
    <source>
        <dbReference type="ARBA" id="ARBA00022576"/>
    </source>
</evidence>
<feature type="domain" description="Aminotransferase class I/classII large" evidence="5">
    <location>
        <begin position="50"/>
        <end position="361"/>
    </location>
</feature>
<evidence type="ECO:0000256" key="1">
    <source>
        <dbReference type="ARBA" id="ARBA00001933"/>
    </source>
</evidence>
<dbReference type="PANTHER" id="PTHR43643:SF3">
    <property type="entry name" value="HISTIDINOL-PHOSPHATE AMINOTRANSFERASE"/>
    <property type="match status" value="1"/>
</dbReference>
<dbReference type="InterPro" id="IPR015424">
    <property type="entry name" value="PyrdxlP-dep_Trfase"/>
</dbReference>
<evidence type="ECO:0000256" key="3">
    <source>
        <dbReference type="ARBA" id="ARBA00022679"/>
    </source>
</evidence>
<evidence type="ECO:0000313" key="6">
    <source>
        <dbReference type="EMBL" id="CAB4874154.1"/>
    </source>
</evidence>
<accession>A0A6J7E019</accession>
<dbReference type="Pfam" id="PF00155">
    <property type="entry name" value="Aminotran_1_2"/>
    <property type="match status" value="1"/>
</dbReference>
<dbReference type="PROSITE" id="PS00599">
    <property type="entry name" value="AA_TRANSFER_CLASS_2"/>
    <property type="match status" value="1"/>
</dbReference>
<dbReference type="GO" id="GO:0008483">
    <property type="term" value="F:transaminase activity"/>
    <property type="evidence" value="ECO:0007669"/>
    <property type="project" value="UniProtKB-KW"/>
</dbReference>
<dbReference type="GO" id="GO:0030170">
    <property type="term" value="F:pyridoxal phosphate binding"/>
    <property type="evidence" value="ECO:0007669"/>
    <property type="project" value="InterPro"/>
</dbReference>
<dbReference type="Gene3D" id="3.90.1150.10">
    <property type="entry name" value="Aspartate Aminotransferase, domain 1"/>
    <property type="match status" value="1"/>
</dbReference>